<dbReference type="NCBIfam" id="NF005313">
    <property type="entry name" value="PRK06847.1"/>
    <property type="match status" value="1"/>
</dbReference>
<dbReference type="Gene3D" id="3.50.50.60">
    <property type="entry name" value="FAD/NAD(P)-binding domain"/>
    <property type="match status" value="1"/>
</dbReference>
<dbReference type="Pfam" id="PF01494">
    <property type="entry name" value="FAD_binding_3"/>
    <property type="match status" value="1"/>
</dbReference>
<name>A0ABU9XUS9_9SPHN</name>
<dbReference type="PRINTS" id="PR00420">
    <property type="entry name" value="RNGMNOXGNASE"/>
</dbReference>
<evidence type="ECO:0000256" key="2">
    <source>
        <dbReference type="ARBA" id="ARBA00023033"/>
    </source>
</evidence>
<evidence type="ECO:0000313" key="4">
    <source>
        <dbReference type="EMBL" id="MEN2787318.1"/>
    </source>
</evidence>
<reference evidence="4 5" key="1">
    <citation type="submission" date="2024-05" db="EMBL/GenBank/DDBJ databases">
        <authorList>
            <person name="Liu Q."/>
            <person name="Xin Y.-H."/>
        </authorList>
    </citation>
    <scope>NUCLEOTIDE SEQUENCE [LARGE SCALE GENOMIC DNA]</scope>
    <source>
        <strain evidence="4 5">CGMCC 1.15349</strain>
    </source>
</reference>
<dbReference type="InterPro" id="IPR002938">
    <property type="entry name" value="FAD-bd"/>
</dbReference>
<keyword evidence="1" id="KW-0560">Oxidoreductase</keyword>
<proteinExistence type="predicted"/>
<organism evidence="4 5">
    <name type="scientific">Sphingomonas qilianensis</name>
    <dbReference type="NCBI Taxonomy" id="1736690"/>
    <lineage>
        <taxon>Bacteria</taxon>
        <taxon>Pseudomonadati</taxon>
        <taxon>Pseudomonadota</taxon>
        <taxon>Alphaproteobacteria</taxon>
        <taxon>Sphingomonadales</taxon>
        <taxon>Sphingomonadaceae</taxon>
        <taxon>Sphingomonas</taxon>
    </lineage>
</organism>
<comment type="caution">
    <text evidence="4">The sequence shown here is derived from an EMBL/GenBank/DDBJ whole genome shotgun (WGS) entry which is preliminary data.</text>
</comment>
<feature type="domain" description="FAD-binding" evidence="3">
    <location>
        <begin position="5"/>
        <end position="338"/>
    </location>
</feature>
<protein>
    <submittedName>
        <fullName evidence="4">FAD-dependent oxidoreductase</fullName>
    </submittedName>
</protein>
<dbReference type="InterPro" id="IPR050493">
    <property type="entry name" value="FAD-dep_Monooxygenase_BioMet"/>
</dbReference>
<evidence type="ECO:0000256" key="1">
    <source>
        <dbReference type="ARBA" id="ARBA00023002"/>
    </source>
</evidence>
<dbReference type="Proteomes" id="UP001404104">
    <property type="component" value="Unassembled WGS sequence"/>
</dbReference>
<dbReference type="PANTHER" id="PTHR13789:SF309">
    <property type="entry name" value="PUTATIVE (AFU_ORTHOLOGUE AFUA_6G14510)-RELATED"/>
    <property type="match status" value="1"/>
</dbReference>
<dbReference type="EMBL" id="JBDIMF010000005">
    <property type="protein sequence ID" value="MEN2787318.1"/>
    <property type="molecule type" value="Genomic_DNA"/>
</dbReference>
<gene>
    <name evidence="4" type="ORF">ABC969_12920</name>
</gene>
<dbReference type="SUPFAM" id="SSF51905">
    <property type="entry name" value="FAD/NAD(P)-binding domain"/>
    <property type="match status" value="1"/>
</dbReference>
<keyword evidence="5" id="KW-1185">Reference proteome</keyword>
<keyword evidence="2" id="KW-0503">Monooxygenase</keyword>
<evidence type="ECO:0000313" key="5">
    <source>
        <dbReference type="Proteomes" id="UP001404104"/>
    </source>
</evidence>
<sequence>MKALDILVIGGGIGGLTAAIALRREGFAVTVIERDPSWSVYGVGIIQQSNVIRAMSDLDLIDTYLGAACGFNHVEIFTPHGTMVARVPSPNLVNGYPANVGIARPALHKVLADRVMSDGVEVLLGVTTTTINDLGDGVHVTLSDGSERNFDIVVGADGVHSQTRAMLFPDAAEPEYTGQAVWRYNLPRPAGHDALQAYNGPIGIGLVPMSANQIYMFVTTAEPGNPRYPRAGLAAAMRAKLDRAPPAIRSLAENITDDDGVVYRPLETLMLKGPWHRGRTVLLGDAIHATTPHLGQGAGMAIEDSIVLAAEIARHDTTDAAFAAYHDRRFDRCDYIVRSSLAICHGQLGKSAPVDNAAATREMFAMVSQPI</sequence>
<dbReference type="InterPro" id="IPR036188">
    <property type="entry name" value="FAD/NAD-bd_sf"/>
</dbReference>
<dbReference type="PANTHER" id="PTHR13789">
    <property type="entry name" value="MONOOXYGENASE"/>
    <property type="match status" value="1"/>
</dbReference>
<accession>A0ABU9XUS9</accession>
<dbReference type="RefSeq" id="WP_345865436.1">
    <property type="nucleotide sequence ID" value="NZ_JBDIMF010000005.1"/>
</dbReference>
<evidence type="ECO:0000259" key="3">
    <source>
        <dbReference type="Pfam" id="PF01494"/>
    </source>
</evidence>